<keyword evidence="5 7" id="KW-0378">Hydrolase</keyword>
<evidence type="ECO:0000256" key="2">
    <source>
        <dbReference type="ARBA" id="ARBA00004834"/>
    </source>
</evidence>
<evidence type="ECO:0000256" key="8">
    <source>
        <dbReference type="PIRSR" id="PIRSR606710-2"/>
    </source>
</evidence>
<organism evidence="9 10">
    <name type="scientific">Hortaea werneckii</name>
    <name type="common">Black yeast</name>
    <name type="synonym">Cladosporium werneckii</name>
    <dbReference type="NCBI Taxonomy" id="91943"/>
    <lineage>
        <taxon>Eukaryota</taxon>
        <taxon>Fungi</taxon>
        <taxon>Dikarya</taxon>
        <taxon>Ascomycota</taxon>
        <taxon>Pezizomycotina</taxon>
        <taxon>Dothideomycetes</taxon>
        <taxon>Dothideomycetidae</taxon>
        <taxon>Mycosphaerellales</taxon>
        <taxon>Teratosphaeriaceae</taxon>
        <taxon>Hortaea</taxon>
    </lineage>
</organism>
<dbReference type="EMBL" id="QWIR01000008">
    <property type="protein sequence ID" value="RMY95169.1"/>
    <property type="molecule type" value="Genomic_DNA"/>
</dbReference>
<dbReference type="GO" id="GO:0031222">
    <property type="term" value="P:arabinan catabolic process"/>
    <property type="evidence" value="ECO:0007669"/>
    <property type="project" value="UniProtKB-UniPathway"/>
</dbReference>
<gene>
    <name evidence="9" type="ORF">D0861_00914</name>
</gene>
<evidence type="ECO:0000313" key="9">
    <source>
        <dbReference type="EMBL" id="RMY95169.1"/>
    </source>
</evidence>
<keyword evidence="6 7" id="KW-0326">Glycosidase</keyword>
<dbReference type="PIRSF" id="PIRSF026534">
    <property type="entry name" value="Endo_alpha-L-arabinosidase"/>
    <property type="match status" value="1"/>
</dbReference>
<comment type="similarity">
    <text evidence="3 7">Belongs to the glycosyl hydrolase 43 family.</text>
</comment>
<dbReference type="GO" id="GO:0046558">
    <property type="term" value="F:arabinan endo-1,5-alpha-L-arabinosidase activity"/>
    <property type="evidence" value="ECO:0007669"/>
    <property type="project" value="UniProtKB-EC"/>
</dbReference>
<evidence type="ECO:0000256" key="1">
    <source>
        <dbReference type="ARBA" id="ARBA00000375"/>
    </source>
</evidence>
<dbReference type="CDD" id="cd18831">
    <property type="entry name" value="GH43_AnAbnA-like"/>
    <property type="match status" value="1"/>
</dbReference>
<dbReference type="UniPathway" id="UPA00667"/>
<evidence type="ECO:0000256" key="3">
    <source>
        <dbReference type="ARBA" id="ARBA00009865"/>
    </source>
</evidence>
<comment type="caution">
    <text evidence="9">The sequence shown here is derived from an EMBL/GenBank/DDBJ whole genome shotgun (WGS) entry which is preliminary data.</text>
</comment>
<comment type="pathway">
    <text evidence="2 7">Glycan metabolism; L-arabinan degradation.</text>
</comment>
<evidence type="ECO:0000313" key="10">
    <source>
        <dbReference type="Proteomes" id="UP000268823"/>
    </source>
</evidence>
<protein>
    <recommendedName>
        <fullName evidence="4 7">Arabinan endo-1,5-alpha-L-arabinosidase</fullName>
        <ecNumber evidence="4 7">3.2.1.99</ecNumber>
    </recommendedName>
</protein>
<dbReference type="Gene3D" id="2.115.10.20">
    <property type="entry name" value="Glycosyl hydrolase domain, family 43"/>
    <property type="match status" value="1"/>
</dbReference>
<dbReference type="EC" id="3.2.1.99" evidence="4 7"/>
<sequence length="350" mass="38519">MDLLAVTPSLGPGPEERMCLELERNDLALVLRCVNRSIYWTLGSILVGYVHDPSVVYDGQVTYYRFTTNNEITIATAPSIAGPWTNQGAALPGGSSIDKPGRYDLWAPDVFLHDGTYYMYYSVSTIGSQNSDIGVATSRSMAVGTWTDHGSIGIPRDDSRWNRIDPNLFQHDANSPFYLSFGSFWENIWQVPMTNPPLSVAGNAVHLEQNPSNPAAEGSYPFWYPFEGTDYYYLFFSKGICCNTPSSPGGLPSENDAYKIMVCRSTSPTGGFVDQNGVDCLQGGGTLVCGSDASNDVYAPGGQGVFYDPGQNSVVMYYHYVKPSVGYDYDQFQFGWNKLDFSSGWPVVVY</sequence>
<accession>A0A3M7G212</accession>
<dbReference type="AlphaFoldDB" id="A0A3M7G212"/>
<dbReference type="InterPro" id="IPR023296">
    <property type="entry name" value="Glyco_hydro_beta-prop_sf"/>
</dbReference>
<feature type="site" description="Important for catalytic activity, responsible for pKa modulation of the active site Glu and correct orientation of both the proton donor and substrate" evidence="8">
    <location>
        <position position="165"/>
    </location>
</feature>
<evidence type="ECO:0000256" key="6">
    <source>
        <dbReference type="ARBA" id="ARBA00023295"/>
    </source>
</evidence>
<comment type="catalytic activity">
    <reaction evidence="1 7">
        <text>Endohydrolysis of (1-&gt;5)-alpha-arabinofuranosidic linkages in (1-&gt;5)-arabinans.</text>
        <dbReference type="EC" id="3.2.1.99"/>
    </reaction>
</comment>
<evidence type="ECO:0000256" key="5">
    <source>
        <dbReference type="ARBA" id="ARBA00022801"/>
    </source>
</evidence>
<evidence type="ECO:0000256" key="7">
    <source>
        <dbReference type="PIRNR" id="PIRNR026534"/>
    </source>
</evidence>
<reference evidence="9 10" key="1">
    <citation type="journal article" date="2018" name="BMC Genomics">
        <title>Genomic evidence for intraspecific hybridization in a clonal and extremely halotolerant yeast.</title>
        <authorList>
            <person name="Gostincar C."/>
            <person name="Stajich J.E."/>
            <person name="Zupancic J."/>
            <person name="Zalar P."/>
            <person name="Gunde-Cimerman N."/>
        </authorList>
    </citation>
    <scope>NUCLEOTIDE SEQUENCE [LARGE SCALE GENOMIC DNA]</scope>
    <source>
        <strain evidence="9 10">EXF-2788</strain>
    </source>
</reference>
<dbReference type="InterPro" id="IPR016840">
    <property type="entry name" value="Glyco_hydro_43_endo_a_Ara-ase"/>
</dbReference>
<dbReference type="Pfam" id="PF04616">
    <property type="entry name" value="Glyco_hydro_43"/>
    <property type="match status" value="1"/>
</dbReference>
<evidence type="ECO:0000256" key="4">
    <source>
        <dbReference type="ARBA" id="ARBA00012586"/>
    </source>
</evidence>
<dbReference type="Proteomes" id="UP000268823">
    <property type="component" value="Unassembled WGS sequence"/>
</dbReference>
<dbReference type="OrthoDB" id="195678at2759"/>
<dbReference type="InterPro" id="IPR050727">
    <property type="entry name" value="GH43_arabinanases"/>
</dbReference>
<dbReference type="PANTHER" id="PTHR43301">
    <property type="entry name" value="ARABINAN ENDO-1,5-ALPHA-L-ARABINOSIDASE"/>
    <property type="match status" value="1"/>
</dbReference>
<name>A0A3M7G212_HORWE</name>
<proteinExistence type="inferred from homology"/>
<dbReference type="PANTHER" id="PTHR43301:SF3">
    <property type="entry name" value="ARABINAN ENDO-1,5-ALPHA-L-ARABINOSIDASE A-RELATED"/>
    <property type="match status" value="1"/>
</dbReference>
<dbReference type="SUPFAM" id="SSF75005">
    <property type="entry name" value="Arabinanase/levansucrase/invertase"/>
    <property type="match status" value="1"/>
</dbReference>
<dbReference type="InterPro" id="IPR006710">
    <property type="entry name" value="Glyco_hydro_43"/>
</dbReference>